<keyword evidence="2" id="KW-1003">Cell membrane</keyword>
<dbReference type="Proteomes" id="UP001168338">
    <property type="component" value="Unassembled WGS sequence"/>
</dbReference>
<comment type="subcellular location">
    <subcellularLocation>
        <location evidence="1">Cell membrane</location>
        <topology evidence="1">Multi-pass membrane protein</topology>
    </subcellularLocation>
</comment>
<organism evidence="11 12">
    <name type="scientific">Methanoculleus frigidifontis</name>
    <dbReference type="NCBI Taxonomy" id="2584085"/>
    <lineage>
        <taxon>Archaea</taxon>
        <taxon>Methanobacteriati</taxon>
        <taxon>Methanobacteriota</taxon>
        <taxon>Stenosarchaea group</taxon>
        <taxon>Methanomicrobia</taxon>
        <taxon>Methanomicrobiales</taxon>
        <taxon>Methanomicrobiaceae</taxon>
        <taxon>Methanoculleus</taxon>
    </lineage>
</organism>
<evidence type="ECO:0000256" key="2">
    <source>
        <dbReference type="ARBA" id="ARBA00022475"/>
    </source>
</evidence>
<evidence type="ECO:0000256" key="8">
    <source>
        <dbReference type="SAM" id="Phobius"/>
    </source>
</evidence>
<keyword evidence="12" id="KW-1185">Reference proteome</keyword>
<evidence type="ECO:0000256" key="4">
    <source>
        <dbReference type="ARBA" id="ARBA00022989"/>
    </source>
</evidence>
<protein>
    <submittedName>
        <fullName evidence="11">ABC transporter permease</fullName>
    </submittedName>
</protein>
<feature type="transmembrane region" description="Helical" evidence="8">
    <location>
        <begin position="266"/>
        <end position="291"/>
    </location>
</feature>
<evidence type="ECO:0000259" key="9">
    <source>
        <dbReference type="Pfam" id="PF02687"/>
    </source>
</evidence>
<dbReference type="InterPro" id="IPR050250">
    <property type="entry name" value="Macrolide_Exporter_MacB"/>
</dbReference>
<feature type="coiled-coil region" evidence="7">
    <location>
        <begin position="224"/>
        <end position="251"/>
    </location>
</feature>
<dbReference type="PANTHER" id="PTHR30572">
    <property type="entry name" value="MEMBRANE COMPONENT OF TRANSPORTER-RELATED"/>
    <property type="match status" value="1"/>
</dbReference>
<keyword evidence="3 8" id="KW-0812">Transmembrane</keyword>
<comment type="caution">
    <text evidence="11">The sequence shown here is derived from an EMBL/GenBank/DDBJ whole genome shotgun (WGS) entry which is preliminary data.</text>
</comment>
<dbReference type="Pfam" id="PF12704">
    <property type="entry name" value="MacB_PCD"/>
    <property type="match status" value="1"/>
</dbReference>
<evidence type="ECO:0000313" key="11">
    <source>
        <dbReference type="EMBL" id="MDN7025120.1"/>
    </source>
</evidence>
<reference evidence="11" key="1">
    <citation type="submission" date="2019-05" db="EMBL/GenBank/DDBJ databases">
        <title>Methanoculleus sp. FWC-SCC1, a methanogenic archaeon isolated from deep marine cold seep.</title>
        <authorList>
            <person name="Chen Y.-W."/>
            <person name="Chen S.-C."/>
            <person name="Teng N.-H."/>
            <person name="Lai M.-C."/>
        </authorList>
    </citation>
    <scope>NUCLEOTIDE SEQUENCE</scope>
    <source>
        <strain evidence="11">FWC-SCC1</strain>
    </source>
</reference>
<keyword evidence="4 8" id="KW-1133">Transmembrane helix</keyword>
<sequence>MTDGYRTILASLAVRNLRRHAVRSSLATVGIVIGVIAVASLGIMGSSLSALFGGLVSDVSDTVLVTPHLAASSGDPFDPRNTLASRLSERDVAEIEKAVGQNRVIPMIRASERVTVGDTGGYTQVYVLPAEDIPFLLEKEAGLYPQTTSSGVMVGALLADEFDLHPGSRIEVGGENVRVVGIAAERGMGIDINPDYAVIVTEAWYAGRHDEQGYSQVVVKVGDLDEVGEVKAAIEQQLNRREEEVDVLDSREILEIYYETSDAISVFLIGIGAVSLFVASVSILNVMIISVTERTREIGLMRSIGAEKREVMVMFLYESLILGIAGSVVGGLVSVVVGYYVTASVAGFLTGFVAADGGTAILSPAAIGYIVFGVLFGIAASVIAGLYPAWKAAQQSPIEALRYE</sequence>
<evidence type="ECO:0000256" key="1">
    <source>
        <dbReference type="ARBA" id="ARBA00004651"/>
    </source>
</evidence>
<evidence type="ECO:0000313" key="12">
    <source>
        <dbReference type="Proteomes" id="UP001168338"/>
    </source>
</evidence>
<dbReference type="InterPro" id="IPR003838">
    <property type="entry name" value="ABC3_permease_C"/>
</dbReference>
<evidence type="ECO:0000256" key="7">
    <source>
        <dbReference type="SAM" id="Coils"/>
    </source>
</evidence>
<evidence type="ECO:0000259" key="10">
    <source>
        <dbReference type="Pfam" id="PF12704"/>
    </source>
</evidence>
<name>A0ABT8MB06_9EURY</name>
<feature type="domain" description="ABC3 transporter permease C-terminal" evidence="9">
    <location>
        <begin position="271"/>
        <end position="397"/>
    </location>
</feature>
<evidence type="ECO:0000256" key="5">
    <source>
        <dbReference type="ARBA" id="ARBA00023136"/>
    </source>
</evidence>
<keyword evidence="5 8" id="KW-0472">Membrane</keyword>
<feature type="domain" description="MacB-like periplasmic core" evidence="10">
    <location>
        <begin position="24"/>
        <end position="236"/>
    </location>
</feature>
<evidence type="ECO:0000256" key="6">
    <source>
        <dbReference type="ARBA" id="ARBA00038076"/>
    </source>
</evidence>
<dbReference type="Pfam" id="PF02687">
    <property type="entry name" value="FtsX"/>
    <property type="match status" value="1"/>
</dbReference>
<feature type="transmembrane region" description="Helical" evidence="8">
    <location>
        <begin position="312"/>
        <end position="341"/>
    </location>
</feature>
<comment type="similarity">
    <text evidence="6">Belongs to the ABC-4 integral membrane protein family.</text>
</comment>
<dbReference type="EMBL" id="VCYH01000006">
    <property type="protein sequence ID" value="MDN7025120.1"/>
    <property type="molecule type" value="Genomic_DNA"/>
</dbReference>
<keyword evidence="7" id="KW-0175">Coiled coil</keyword>
<dbReference type="PANTHER" id="PTHR30572:SF4">
    <property type="entry name" value="ABC TRANSPORTER PERMEASE YTRF"/>
    <property type="match status" value="1"/>
</dbReference>
<feature type="transmembrane region" description="Helical" evidence="8">
    <location>
        <begin position="21"/>
        <end position="44"/>
    </location>
</feature>
<gene>
    <name evidence="11" type="ORF">FGU65_09500</name>
</gene>
<evidence type="ECO:0000256" key="3">
    <source>
        <dbReference type="ARBA" id="ARBA00022692"/>
    </source>
</evidence>
<dbReference type="RefSeq" id="WP_301664268.1">
    <property type="nucleotide sequence ID" value="NZ_VCYH01000006.1"/>
</dbReference>
<accession>A0ABT8MB06</accession>
<proteinExistence type="inferred from homology"/>
<dbReference type="InterPro" id="IPR025857">
    <property type="entry name" value="MacB_PCD"/>
</dbReference>
<feature type="transmembrane region" description="Helical" evidence="8">
    <location>
        <begin position="361"/>
        <end position="387"/>
    </location>
</feature>